<dbReference type="EMBL" id="CADCXU010004149">
    <property type="protein sequence ID" value="CAA9995916.1"/>
    <property type="molecule type" value="Genomic_DNA"/>
</dbReference>
<dbReference type="OrthoDB" id="10256309at2759"/>
<keyword evidence="2" id="KW-1185">Reference proteome</keyword>
<gene>
    <name evidence="1" type="ORF">NTEN_LOCUS2616</name>
</gene>
<evidence type="ECO:0000313" key="2">
    <source>
        <dbReference type="Proteomes" id="UP000479000"/>
    </source>
</evidence>
<feature type="non-terminal residue" evidence="1">
    <location>
        <position position="141"/>
    </location>
</feature>
<accession>A0A6H5G2E5</accession>
<proteinExistence type="predicted"/>
<sequence length="141" mass="15557">MSSEKASKSRGGAGFTIPPPDGLLEGTIVESTLKLVNTFYSFALLCPMQNFQLFESVGFNRSFLQTFLWPGLRATLRRTIATDLTRMSCSVDAAPLGQKRPQDDAVDDADAKKAKTEFQRVKRKKSAILICYNGKGYLGLQ</sequence>
<dbReference type="Proteomes" id="UP000479000">
    <property type="component" value="Unassembled WGS sequence"/>
</dbReference>
<name>A0A6H5G2E5_9HEMI</name>
<organism evidence="1 2">
    <name type="scientific">Nesidiocoris tenuis</name>
    <dbReference type="NCBI Taxonomy" id="355587"/>
    <lineage>
        <taxon>Eukaryota</taxon>
        <taxon>Metazoa</taxon>
        <taxon>Ecdysozoa</taxon>
        <taxon>Arthropoda</taxon>
        <taxon>Hexapoda</taxon>
        <taxon>Insecta</taxon>
        <taxon>Pterygota</taxon>
        <taxon>Neoptera</taxon>
        <taxon>Paraneoptera</taxon>
        <taxon>Hemiptera</taxon>
        <taxon>Heteroptera</taxon>
        <taxon>Panheteroptera</taxon>
        <taxon>Cimicomorpha</taxon>
        <taxon>Miridae</taxon>
        <taxon>Dicyphina</taxon>
        <taxon>Nesidiocoris</taxon>
    </lineage>
</organism>
<protein>
    <submittedName>
        <fullName evidence="1">Uncharacterized protein</fullName>
    </submittedName>
</protein>
<dbReference type="AlphaFoldDB" id="A0A6H5G2E5"/>
<evidence type="ECO:0000313" key="1">
    <source>
        <dbReference type="EMBL" id="CAA9995916.1"/>
    </source>
</evidence>
<reference evidence="1 2" key="1">
    <citation type="submission" date="2020-02" db="EMBL/GenBank/DDBJ databases">
        <authorList>
            <person name="Ferguson B K."/>
        </authorList>
    </citation>
    <scope>NUCLEOTIDE SEQUENCE [LARGE SCALE GENOMIC DNA]</scope>
</reference>